<dbReference type="PROSITE" id="PS51352">
    <property type="entry name" value="THIOREDOXIN_2"/>
    <property type="match status" value="1"/>
</dbReference>
<dbReference type="RefSeq" id="WP_317900652.1">
    <property type="nucleotide sequence ID" value="NZ_JAIRBC010000002.1"/>
</dbReference>
<dbReference type="InterPro" id="IPR017937">
    <property type="entry name" value="Thioredoxin_CS"/>
</dbReference>
<evidence type="ECO:0000256" key="1">
    <source>
        <dbReference type="ARBA" id="ARBA00023284"/>
    </source>
</evidence>
<dbReference type="Gene3D" id="3.40.30.10">
    <property type="entry name" value="Glutaredoxin"/>
    <property type="match status" value="1"/>
</dbReference>
<evidence type="ECO:0000313" key="4">
    <source>
        <dbReference type="EMBL" id="MCG2459507.1"/>
    </source>
</evidence>
<protein>
    <submittedName>
        <fullName evidence="4">TlpA family protein disulfide reductase</fullName>
    </submittedName>
</protein>
<keyword evidence="5" id="KW-1185">Reference proteome</keyword>
<dbReference type="Proteomes" id="UP001200642">
    <property type="component" value="Unassembled WGS sequence"/>
</dbReference>
<organism evidence="4 5">
    <name type="scientific">Cerina litoralis</name>
    <dbReference type="NCBI Taxonomy" id="2874477"/>
    <lineage>
        <taxon>Bacteria</taxon>
        <taxon>Pseudomonadati</taxon>
        <taxon>Bacteroidota</taxon>
        <taxon>Flavobacteriia</taxon>
        <taxon>Flavobacteriales</taxon>
        <taxon>Flavobacteriaceae</taxon>
        <taxon>Cerina</taxon>
    </lineage>
</organism>
<comment type="caution">
    <text evidence="4">The sequence shown here is derived from an EMBL/GenBank/DDBJ whole genome shotgun (WGS) entry which is preliminary data.</text>
</comment>
<dbReference type="GO" id="GO:0016491">
    <property type="term" value="F:oxidoreductase activity"/>
    <property type="evidence" value="ECO:0007669"/>
    <property type="project" value="InterPro"/>
</dbReference>
<feature type="transmembrane region" description="Helical" evidence="2">
    <location>
        <begin position="12"/>
        <end position="29"/>
    </location>
</feature>
<keyword evidence="2" id="KW-0472">Membrane</keyword>
<evidence type="ECO:0000313" key="5">
    <source>
        <dbReference type="Proteomes" id="UP001200642"/>
    </source>
</evidence>
<dbReference type="SUPFAM" id="SSF52833">
    <property type="entry name" value="Thioredoxin-like"/>
    <property type="match status" value="1"/>
</dbReference>
<dbReference type="InterPro" id="IPR013766">
    <property type="entry name" value="Thioredoxin_domain"/>
</dbReference>
<accession>A0AAE3EQY7</accession>
<keyword evidence="2" id="KW-0812">Transmembrane</keyword>
<dbReference type="AlphaFoldDB" id="A0AAE3EQY7"/>
<dbReference type="InterPro" id="IPR000866">
    <property type="entry name" value="AhpC/TSA"/>
</dbReference>
<feature type="domain" description="Thioredoxin" evidence="3">
    <location>
        <begin position="31"/>
        <end position="186"/>
    </location>
</feature>
<keyword evidence="2" id="KW-1133">Transmembrane helix</keyword>
<dbReference type="PANTHER" id="PTHR42852:SF13">
    <property type="entry name" value="PROTEIN DIPZ"/>
    <property type="match status" value="1"/>
</dbReference>
<dbReference type="PROSITE" id="PS00194">
    <property type="entry name" value="THIOREDOXIN_1"/>
    <property type="match status" value="1"/>
</dbReference>
<dbReference type="GO" id="GO:0016209">
    <property type="term" value="F:antioxidant activity"/>
    <property type="evidence" value="ECO:0007669"/>
    <property type="project" value="InterPro"/>
</dbReference>
<keyword evidence="1" id="KW-0676">Redox-active center</keyword>
<dbReference type="InterPro" id="IPR050553">
    <property type="entry name" value="Thioredoxin_ResA/DsbE_sf"/>
</dbReference>
<gene>
    <name evidence="4" type="ORF">K8352_01960</name>
</gene>
<dbReference type="Pfam" id="PF00578">
    <property type="entry name" value="AhpC-TSA"/>
    <property type="match status" value="1"/>
</dbReference>
<name>A0AAE3EQY7_9FLAO</name>
<sequence>MKLSKKQIVNGLFIIGIILLVFTPVGFYARVHIGRLLSSGAAVVKEGMQVSLDNYEWDLQDVEGNYFDFRDQEGKVVLINFWATWCPPCVAEMPSLQKLYKGYGDKVVFMFVAQDKPDKVEAFLKKHQYEDLPVYYAKTAAPSLLAAKVLPTTYIIDKDGKIRVAETNAADWNTDKIKTLLGNLLKE</sequence>
<evidence type="ECO:0000259" key="3">
    <source>
        <dbReference type="PROSITE" id="PS51352"/>
    </source>
</evidence>
<evidence type="ECO:0000256" key="2">
    <source>
        <dbReference type="SAM" id="Phobius"/>
    </source>
</evidence>
<dbReference type="InterPro" id="IPR036249">
    <property type="entry name" value="Thioredoxin-like_sf"/>
</dbReference>
<reference evidence="4" key="1">
    <citation type="submission" date="2023-02" db="EMBL/GenBank/DDBJ databases">
        <title>Genome of Flavobacteriaceae gen. nov. sp. strain F89.</title>
        <authorList>
            <person name="Wang Y."/>
        </authorList>
    </citation>
    <scope>NUCLEOTIDE SEQUENCE</scope>
    <source>
        <strain evidence="4">F89</strain>
    </source>
</reference>
<dbReference type="CDD" id="cd02966">
    <property type="entry name" value="TlpA_like_family"/>
    <property type="match status" value="1"/>
</dbReference>
<dbReference type="PANTHER" id="PTHR42852">
    <property type="entry name" value="THIOL:DISULFIDE INTERCHANGE PROTEIN DSBE"/>
    <property type="match status" value="1"/>
</dbReference>
<dbReference type="EMBL" id="JAIRBC010000002">
    <property type="protein sequence ID" value="MCG2459507.1"/>
    <property type="molecule type" value="Genomic_DNA"/>
</dbReference>
<proteinExistence type="predicted"/>